<evidence type="ECO:0000256" key="1">
    <source>
        <dbReference type="SAM" id="MobiDB-lite"/>
    </source>
</evidence>
<dbReference type="EMBL" id="CP042262">
    <property type="protein sequence ID" value="QDY70568.1"/>
    <property type="molecule type" value="Genomic_DNA"/>
</dbReference>
<feature type="region of interest" description="Disordered" evidence="1">
    <location>
        <begin position="156"/>
        <end position="182"/>
    </location>
</feature>
<dbReference type="RefSeq" id="WP_146365986.1">
    <property type="nucleotide sequence ID" value="NZ_CP042262.1"/>
</dbReference>
<protein>
    <submittedName>
        <fullName evidence="2">Uncharacterized protein</fullName>
    </submittedName>
</protein>
<name>A0A5B8J114_9RHOB</name>
<organism evidence="2 3">
    <name type="scientific">Qingshengfaniella alkalisoli</name>
    <dbReference type="NCBI Taxonomy" id="2599296"/>
    <lineage>
        <taxon>Bacteria</taxon>
        <taxon>Pseudomonadati</taxon>
        <taxon>Pseudomonadota</taxon>
        <taxon>Alphaproteobacteria</taxon>
        <taxon>Rhodobacterales</taxon>
        <taxon>Paracoccaceae</taxon>
        <taxon>Qingshengfaniella</taxon>
    </lineage>
</organism>
<geneLocation type="plasmid" evidence="2 3">
    <name>unnamed1</name>
</geneLocation>
<gene>
    <name evidence="2" type="ORF">FPZ52_12770</name>
</gene>
<feature type="region of interest" description="Disordered" evidence="1">
    <location>
        <begin position="200"/>
        <end position="259"/>
    </location>
</feature>
<sequence length="259" mass="27063">MRHSESRIVLDQPADVFFESGAPAVSQFDKIGADLDLVFEDGQRFYVQDFFVIGPQGEFSRLLGQGDQPEITGLMAPEPDRPGEVRLSETSHETIDADATIVSRRDGPASEDLSVAAFDEGATTAENSDDGWANPLLLTGAGLAAGSSFFDFDMTSNTDSGNSSQEHVDNGQRADGSDASDPAALAQDIDDLTVDNENPAVLEPQLSGVTATDTVESESLPDPAAGHSVDGAPVASGGAIFLDDTSPSFIPEPVTEGDA</sequence>
<proteinExistence type="predicted"/>
<keyword evidence="3" id="KW-1185">Reference proteome</keyword>
<accession>A0A5B8J114</accession>
<dbReference type="KEGG" id="lit:FPZ52_12770"/>
<dbReference type="AlphaFoldDB" id="A0A5B8J114"/>
<dbReference type="Proteomes" id="UP000318483">
    <property type="component" value="Plasmid unnamed1"/>
</dbReference>
<dbReference type="OrthoDB" id="7876765at2"/>
<keyword evidence="2" id="KW-0614">Plasmid</keyword>
<feature type="compositionally biased region" description="Polar residues" evidence="1">
    <location>
        <begin position="156"/>
        <end position="165"/>
    </location>
</feature>
<evidence type="ECO:0000313" key="3">
    <source>
        <dbReference type="Proteomes" id="UP000318483"/>
    </source>
</evidence>
<reference evidence="2 3" key="1">
    <citation type="submission" date="2019-07" db="EMBL/GenBank/DDBJ databases">
        <title>Litoreibacter alkalisoli sp. nov., isolated from saline-alkaline soil.</title>
        <authorList>
            <person name="Wang S."/>
            <person name="Xu L."/>
            <person name="Xing Y.-T."/>
            <person name="Sun J.-Q."/>
        </authorList>
    </citation>
    <scope>NUCLEOTIDE SEQUENCE [LARGE SCALE GENOMIC DNA]</scope>
    <source>
        <strain evidence="2 3">LN3S51</strain>
        <plasmid evidence="2 3">unnamed1</plasmid>
    </source>
</reference>
<feature type="compositionally biased region" description="Basic and acidic residues" evidence="1">
    <location>
        <begin position="166"/>
        <end position="176"/>
    </location>
</feature>
<evidence type="ECO:0000313" key="2">
    <source>
        <dbReference type="EMBL" id="QDY70568.1"/>
    </source>
</evidence>